<comment type="similarity">
    <text evidence="1">Belongs to the archease family.</text>
</comment>
<proteinExistence type="inferred from homology"/>
<keyword evidence="2" id="KW-0819">tRNA processing</keyword>
<dbReference type="AlphaFoldDB" id="A0A8J4AXV5"/>
<name>A0A8J4AXV5_9CHLO</name>
<dbReference type="FunFam" id="3.55.10.10:FF:000001">
    <property type="entry name" value="protein archease isoform X1"/>
    <property type="match status" value="1"/>
</dbReference>
<evidence type="ECO:0000256" key="2">
    <source>
        <dbReference type="ARBA" id="ARBA00022694"/>
    </source>
</evidence>
<evidence type="ECO:0000259" key="6">
    <source>
        <dbReference type="Pfam" id="PF01951"/>
    </source>
</evidence>
<dbReference type="EMBL" id="BNCO01000008">
    <property type="protein sequence ID" value="GIL49951.1"/>
    <property type="molecule type" value="Genomic_DNA"/>
</dbReference>
<dbReference type="InterPro" id="IPR002804">
    <property type="entry name" value="Archease"/>
</dbReference>
<evidence type="ECO:0000256" key="4">
    <source>
        <dbReference type="ARBA" id="ARBA00022837"/>
    </source>
</evidence>
<evidence type="ECO:0000256" key="5">
    <source>
        <dbReference type="SAM" id="MobiDB-lite"/>
    </source>
</evidence>
<dbReference type="GO" id="GO:0006388">
    <property type="term" value="P:tRNA splicing, via endonucleolytic cleavage and ligation"/>
    <property type="evidence" value="ECO:0007669"/>
    <property type="project" value="TreeGrafter"/>
</dbReference>
<dbReference type="SUPFAM" id="SSF69819">
    <property type="entry name" value="MTH1598-like"/>
    <property type="match status" value="1"/>
</dbReference>
<feature type="region of interest" description="Disordered" evidence="5">
    <location>
        <begin position="74"/>
        <end position="100"/>
    </location>
</feature>
<feature type="domain" description="Archease" evidence="6">
    <location>
        <begin position="131"/>
        <end position="267"/>
    </location>
</feature>
<feature type="non-terminal residue" evidence="7">
    <location>
        <position position="1"/>
    </location>
</feature>
<dbReference type="InterPro" id="IPR036820">
    <property type="entry name" value="Archease_dom_sf"/>
</dbReference>
<dbReference type="Pfam" id="PF01951">
    <property type="entry name" value="Archease"/>
    <property type="match status" value="1"/>
</dbReference>
<keyword evidence="8" id="KW-1185">Reference proteome</keyword>
<evidence type="ECO:0000256" key="3">
    <source>
        <dbReference type="ARBA" id="ARBA00022723"/>
    </source>
</evidence>
<keyword evidence="4" id="KW-0106">Calcium</keyword>
<accession>A0A8J4AXV5</accession>
<dbReference type="InterPro" id="IPR023572">
    <property type="entry name" value="Archease_dom"/>
</dbReference>
<reference evidence="7" key="1">
    <citation type="journal article" date="2021" name="Proc. Natl. Acad. Sci. U.S.A.">
        <title>Three genomes in the algal genus Volvox reveal the fate of a haploid sex-determining region after a transition to homothallism.</title>
        <authorList>
            <person name="Yamamoto K."/>
            <person name="Hamaji T."/>
            <person name="Kawai-Toyooka H."/>
            <person name="Matsuzaki R."/>
            <person name="Takahashi F."/>
            <person name="Nishimura Y."/>
            <person name="Kawachi M."/>
            <person name="Noguchi H."/>
            <person name="Minakuchi Y."/>
            <person name="Umen J.G."/>
            <person name="Toyoda A."/>
            <person name="Nozaki H."/>
        </authorList>
    </citation>
    <scope>NUCLEOTIDE SEQUENCE</scope>
    <source>
        <strain evidence="7">NIES-3780</strain>
    </source>
</reference>
<gene>
    <name evidence="7" type="ORF">Vafri_6248</name>
</gene>
<keyword evidence="3" id="KW-0479">Metal-binding</keyword>
<evidence type="ECO:0000313" key="7">
    <source>
        <dbReference type="EMBL" id="GIL49951.1"/>
    </source>
</evidence>
<dbReference type="PANTHER" id="PTHR12682:SF11">
    <property type="entry name" value="PROTEIN ARCHEASE"/>
    <property type="match status" value="1"/>
</dbReference>
<comment type="caution">
    <text evidence="7">The sequence shown here is derived from an EMBL/GenBank/DDBJ whole genome shotgun (WGS) entry which is preliminary data.</text>
</comment>
<protein>
    <recommendedName>
        <fullName evidence="6">Archease domain-containing protein</fullName>
    </recommendedName>
</protein>
<dbReference type="Gene3D" id="3.55.10.10">
    <property type="entry name" value="Archease domain"/>
    <property type="match status" value="1"/>
</dbReference>
<feature type="region of interest" description="Disordered" evidence="5">
    <location>
        <begin position="1"/>
        <end position="49"/>
    </location>
</feature>
<dbReference type="GO" id="GO:0046872">
    <property type="term" value="F:metal ion binding"/>
    <property type="evidence" value="ECO:0007669"/>
    <property type="project" value="UniProtKB-KW"/>
</dbReference>
<organism evidence="7 8">
    <name type="scientific">Volvox africanus</name>
    <dbReference type="NCBI Taxonomy" id="51714"/>
    <lineage>
        <taxon>Eukaryota</taxon>
        <taxon>Viridiplantae</taxon>
        <taxon>Chlorophyta</taxon>
        <taxon>core chlorophytes</taxon>
        <taxon>Chlorophyceae</taxon>
        <taxon>CS clade</taxon>
        <taxon>Chlamydomonadales</taxon>
        <taxon>Volvocaceae</taxon>
        <taxon>Volvox</taxon>
    </lineage>
</organism>
<dbReference type="PANTHER" id="PTHR12682">
    <property type="entry name" value="ARCHEASE"/>
    <property type="match status" value="1"/>
</dbReference>
<evidence type="ECO:0000256" key="1">
    <source>
        <dbReference type="ARBA" id="ARBA00007963"/>
    </source>
</evidence>
<sequence length="267" mass="29791">MEDAALPQRPNARRRMRAQEQSSAEPASEQGLCEPTSSGRAVKNPGSSDCDLGLTQLGDSDIAENVMAIESASRRSELNKLTPSGDTERNTSRGIYTFEDDQGWPSGTRMDVGSGEALPAYRSAAVGAYKFEYLDHTADVQLHAWGQDLKEAFENCALAMFNYMSPLEYVRPRTTRRYRAEGHDLPSLLFAFLDELLFVFSTELFLAARVKITALDRNNFVIEVEGEGETFDRERHEVGTEIKAITYSAMSIVERPEDTEVFVIVDI</sequence>
<dbReference type="GO" id="GO:0072669">
    <property type="term" value="C:tRNA-splicing ligase complex"/>
    <property type="evidence" value="ECO:0007669"/>
    <property type="project" value="TreeGrafter"/>
</dbReference>
<dbReference type="Proteomes" id="UP000747399">
    <property type="component" value="Unassembled WGS sequence"/>
</dbReference>
<evidence type="ECO:0000313" key="8">
    <source>
        <dbReference type="Proteomes" id="UP000747399"/>
    </source>
</evidence>